<feature type="region of interest" description="Disordered" evidence="2">
    <location>
        <begin position="293"/>
        <end position="390"/>
    </location>
</feature>
<feature type="region of interest" description="Disordered" evidence="2">
    <location>
        <begin position="415"/>
        <end position="442"/>
    </location>
</feature>
<feature type="region of interest" description="Disordered" evidence="2">
    <location>
        <begin position="675"/>
        <end position="698"/>
    </location>
</feature>
<feature type="compositionally biased region" description="Polar residues" evidence="2">
    <location>
        <begin position="554"/>
        <end position="569"/>
    </location>
</feature>
<feature type="signal peptide" evidence="3">
    <location>
        <begin position="1"/>
        <end position="25"/>
    </location>
</feature>
<protein>
    <recommendedName>
        <fullName evidence="6">KIAA1522</fullName>
    </recommendedName>
</protein>
<feature type="region of interest" description="Disordered" evidence="2">
    <location>
        <begin position="922"/>
        <end position="1107"/>
    </location>
</feature>
<dbReference type="PANTHER" id="PTHR23039:SF6">
    <property type="entry name" value="SIMILAR TO MKIAA1522 PROTEIN"/>
    <property type="match status" value="1"/>
</dbReference>
<dbReference type="PRINTS" id="PR01217">
    <property type="entry name" value="PRICHEXTENSN"/>
</dbReference>
<feature type="compositionally biased region" description="Basic residues" evidence="2">
    <location>
        <begin position="156"/>
        <end position="165"/>
    </location>
</feature>
<accession>A0A8D3A3L3</accession>
<feature type="compositionally biased region" description="Polar residues" evidence="2">
    <location>
        <begin position="1402"/>
        <end position="1411"/>
    </location>
</feature>
<feature type="compositionally biased region" description="Pro residues" evidence="2">
    <location>
        <begin position="940"/>
        <end position="955"/>
    </location>
</feature>
<evidence type="ECO:0000313" key="4">
    <source>
        <dbReference type="Ensembl" id="ENSSMAP00000011954.2"/>
    </source>
</evidence>
<reference evidence="4" key="1">
    <citation type="submission" date="2023-05" db="EMBL/GenBank/DDBJ databases">
        <title>High-quality long-read genome of Scophthalmus maximus.</title>
        <authorList>
            <person name="Lien S."/>
            <person name="Martinez P."/>
        </authorList>
    </citation>
    <scope>NUCLEOTIDE SEQUENCE [LARGE SCALE GENOMIC DNA]</scope>
</reference>
<feature type="compositionally biased region" description="Polar residues" evidence="2">
    <location>
        <begin position="924"/>
        <end position="934"/>
    </location>
</feature>
<feature type="chain" id="PRO_5034919700" description="KIAA1522" evidence="3">
    <location>
        <begin position="26"/>
        <end position="1467"/>
    </location>
</feature>
<feature type="compositionally biased region" description="Basic and acidic residues" evidence="2">
    <location>
        <begin position="531"/>
        <end position="541"/>
    </location>
</feature>
<feature type="region of interest" description="Disordered" evidence="2">
    <location>
        <begin position="1402"/>
        <end position="1467"/>
    </location>
</feature>
<feature type="compositionally biased region" description="Polar residues" evidence="2">
    <location>
        <begin position="479"/>
        <end position="512"/>
    </location>
</feature>
<evidence type="ECO:0008006" key="6">
    <source>
        <dbReference type="Google" id="ProtNLM"/>
    </source>
</evidence>
<evidence type="ECO:0000256" key="2">
    <source>
        <dbReference type="SAM" id="MobiDB-lite"/>
    </source>
</evidence>
<feature type="compositionally biased region" description="Basic and acidic residues" evidence="2">
    <location>
        <begin position="369"/>
        <end position="383"/>
    </location>
</feature>
<evidence type="ECO:0000256" key="1">
    <source>
        <dbReference type="SAM" id="Coils"/>
    </source>
</evidence>
<dbReference type="GO" id="GO:0030154">
    <property type="term" value="P:cell differentiation"/>
    <property type="evidence" value="ECO:0007669"/>
    <property type="project" value="TreeGrafter"/>
</dbReference>
<feature type="compositionally biased region" description="Low complexity" evidence="2">
    <location>
        <begin position="1443"/>
        <end position="1458"/>
    </location>
</feature>
<keyword evidence="3" id="KW-0732">Signal</keyword>
<keyword evidence="1" id="KW-0175">Coiled coil</keyword>
<feature type="compositionally biased region" description="Polar residues" evidence="2">
    <location>
        <begin position="684"/>
        <end position="694"/>
    </location>
</feature>
<dbReference type="Ensembl" id="ENSSMAT00000012109.2">
    <property type="protein sequence ID" value="ENSSMAP00000011954.2"/>
    <property type="gene ID" value="ENSSMAG00000007348.2"/>
</dbReference>
<reference evidence="4" key="2">
    <citation type="submission" date="2025-08" db="UniProtKB">
        <authorList>
            <consortium name="Ensembl"/>
        </authorList>
    </citation>
    <scope>IDENTIFICATION</scope>
</reference>
<feature type="region of interest" description="Disordered" evidence="2">
    <location>
        <begin position="1136"/>
        <end position="1177"/>
    </location>
</feature>
<dbReference type="GeneTree" id="ENSGT00940000170349"/>
<proteinExistence type="predicted"/>
<feature type="compositionally biased region" description="Pro residues" evidence="2">
    <location>
        <begin position="972"/>
        <end position="1040"/>
    </location>
</feature>
<feature type="region of interest" description="Disordered" evidence="2">
    <location>
        <begin position="457"/>
        <end position="617"/>
    </location>
</feature>
<feature type="compositionally biased region" description="Basic and acidic residues" evidence="2">
    <location>
        <begin position="1230"/>
        <end position="1240"/>
    </location>
</feature>
<feature type="compositionally biased region" description="Polar residues" evidence="2">
    <location>
        <begin position="587"/>
        <end position="596"/>
    </location>
</feature>
<organism evidence="4 5">
    <name type="scientific">Scophthalmus maximus</name>
    <name type="common">Turbot</name>
    <name type="synonym">Psetta maxima</name>
    <dbReference type="NCBI Taxonomy" id="52904"/>
    <lineage>
        <taxon>Eukaryota</taxon>
        <taxon>Metazoa</taxon>
        <taxon>Chordata</taxon>
        <taxon>Craniata</taxon>
        <taxon>Vertebrata</taxon>
        <taxon>Euteleostomi</taxon>
        <taxon>Actinopterygii</taxon>
        <taxon>Neopterygii</taxon>
        <taxon>Teleostei</taxon>
        <taxon>Neoteleostei</taxon>
        <taxon>Acanthomorphata</taxon>
        <taxon>Carangaria</taxon>
        <taxon>Pleuronectiformes</taxon>
        <taxon>Pleuronectoidei</taxon>
        <taxon>Scophthalmidae</taxon>
        <taxon>Scophthalmus</taxon>
    </lineage>
</organism>
<feature type="compositionally biased region" description="Pro residues" evidence="2">
    <location>
        <begin position="1155"/>
        <end position="1165"/>
    </location>
</feature>
<name>A0A8D3A3L3_SCOMX</name>
<feature type="compositionally biased region" description="Low complexity" evidence="2">
    <location>
        <begin position="542"/>
        <end position="553"/>
    </location>
</feature>
<sequence>CLNVPGRHLNALILLIPSLPSLLEAVPKRDDNDKTLDPLVVQENVFIEASRPKHLEDLHTEALEGLKMMQEEGTKHSKTNNGVEYRDNESTIVSETPHQEFTFSFMYCSCTYYYFLSFFQSTMTVQTDGEVFPLFSHASVDPGSTFRPLNSGKKSEKAKRRRQRKTVVGIPQHVQRELDAQRGANSRHRHKKVIRPLNKDQVEQLSATHAGHRDDLALLHRLGPDFSGGQRPRSLAVPWMTTANSHQQEPPSPVMSMSPQAAYMSKIIPNAVLPPSIEVVEICRRQSRSSLRTVSKSSLLLSSPAPSRASSRASSSRTTSSRASNITSASRYNPHNLSDSSCWSNSESSDTLVSDSSTISSSSTPRQKKSQDGDSSSKEDKVSFHSSISKASECNSNGRLIGEVDAAKKEEPFVRSLSVMKPKKAPPPPSRSYSLHNKMKRRSRDLAEVRIISGESSLHRISTPVEENENNDSGPFPMPSSTIDSPGYNADTSSLDDSTGSVSFSLIKSQAATAEEAVKVDEKVSIGSSQEKQDPLQENKPSKIISPSSGYSSQDATSPQLCKPPQSSSPRHKRGILAKLQKLFPGPTNSAPSPLTQPGAPENGKSSGNDKTDSVELVSVSASVRTLRELFNIPPPPKVHAPPAPPPEVWAHSKRSFELLLGPPAPDNIYAIIKRNPKDRRQQRQPPSASTDGSGKSLVVERKHKNPAITVESINGSLQVLEKRKVQESVILTAEFHKENNERLAQNVDLKEDSKVTEKGEKVIVSDILNGMLVKAVEKREERLAAAMRKEESNKTSTQTTVVKTNMDTLPAISLVRISPSPSPLVSHQPLQPLVKQTTEVASVTSVRAVVSPESSWPPPPPPMTQVGIVRPDEIEFPVPPPPLFGQVGLVIPVQVPPERSISGKTASVVSVVTTECIKVTTEAEPQQSSSSQGIGAPPLNIPPPPPYTAPPPPVKDVSPPTIQKFCLPPKEISPPPPKVSLPPPKEFSPPPPKEFSPSPPPPPPPPKDSFPPPPKEVSPPPPKEVSLPPPKEVSPPPPKEISLSPPKEVSPPPPKEISPPPPKEIPPPSPKDVSPPPKEFSPPSPKEVSPIRHKQSSPPLVQDAAPPLVIKVSLLPSTEIPAPLTEEVALLSSQEIASQSSVEEIPFSKLNPPESIPPPPPLPSLPQLSEQDIDIPQEYILHESEISLVSSKSILTPPQSIPLLPNTDGTTIHEVPPLPPSEVLTPKAPETRPSPEKTQEPSPSQTVNIPLPPPLPVQGLTSIKFQSSTANTENQSQELNSDCVVLEEPVPVVTPFLLQMVKLRSVNSKAPQKPIRRSLIMTSPTSTSPPVIVTSPPILTAARSKESPPSRLSLQAPTSPIDFHKSPRSPSSTASFIFSKSNKTVVIETRPVPEAKTSVQNKLEVSSVTKVVSEAESLKKAGKVPPPVAKKPKSKAKDNDTSEATEQTAGQEAQQESIQCKSEYPF</sequence>
<dbReference type="Proteomes" id="UP000694558">
    <property type="component" value="Chromosome 17"/>
</dbReference>
<feature type="region of interest" description="Disordered" evidence="2">
    <location>
        <begin position="1343"/>
        <end position="1376"/>
    </location>
</feature>
<feature type="compositionally biased region" description="Pro residues" evidence="2">
    <location>
        <begin position="1049"/>
        <end position="1086"/>
    </location>
</feature>
<evidence type="ECO:0000313" key="5">
    <source>
        <dbReference type="Proteomes" id="UP000694558"/>
    </source>
</evidence>
<feature type="region of interest" description="Disordered" evidence="2">
    <location>
        <begin position="146"/>
        <end position="167"/>
    </location>
</feature>
<evidence type="ECO:0000256" key="3">
    <source>
        <dbReference type="SAM" id="SignalP"/>
    </source>
</evidence>
<feature type="coiled-coil region" evidence="1">
    <location>
        <begin position="734"/>
        <end position="794"/>
    </location>
</feature>
<feature type="region of interest" description="Disordered" evidence="2">
    <location>
        <begin position="1198"/>
        <end position="1260"/>
    </location>
</feature>
<feature type="compositionally biased region" description="Low complexity" evidence="2">
    <location>
        <begin position="338"/>
        <end position="364"/>
    </location>
</feature>
<dbReference type="PANTHER" id="PTHR23039">
    <property type="entry name" value="NANCE-HORAN SYNDROME PROTEIN"/>
    <property type="match status" value="1"/>
</dbReference>
<feature type="compositionally biased region" description="Low complexity" evidence="2">
    <location>
        <begin position="293"/>
        <end position="331"/>
    </location>
</feature>